<evidence type="ECO:0000259" key="2">
    <source>
        <dbReference type="Pfam" id="PF03816"/>
    </source>
</evidence>
<proteinExistence type="inferred from homology"/>
<feature type="domain" description="LytR/CpsA/Psr regulator C-terminal" evidence="3">
    <location>
        <begin position="354"/>
        <end position="444"/>
    </location>
</feature>
<dbReference type="Gene3D" id="3.30.70.2390">
    <property type="match status" value="1"/>
</dbReference>
<accession>K9W190</accession>
<dbReference type="PATRIC" id="fig|1173022.3.peg.2879"/>
<dbReference type="Pfam" id="PF13399">
    <property type="entry name" value="LytR_C"/>
    <property type="match status" value="1"/>
</dbReference>
<evidence type="ECO:0000313" key="5">
    <source>
        <dbReference type="Proteomes" id="UP000010472"/>
    </source>
</evidence>
<dbReference type="STRING" id="1173022.Cri9333_2660"/>
<evidence type="ECO:0000259" key="3">
    <source>
        <dbReference type="Pfam" id="PF13399"/>
    </source>
</evidence>
<dbReference type="AlphaFoldDB" id="K9W190"/>
<dbReference type="InterPro" id="IPR004474">
    <property type="entry name" value="LytR_CpsA_psr"/>
</dbReference>
<sequence length="458" mass="50154">MGSEIKKYNFSLYKKPLIKKQYILNKLEKLKCVVFFSGLASFSSALGMMSALLLAAAPLQKNQSSSLYGGSNSPITFQEPINVLVLGIDNSGHPHASNFTPSEAISGNSDTILLLRIIPGTHQINVLSIPRDTRVELPGKSTNKINDANAKGGIDLAQKSVSKLLSNIPIHRYVRVDTQGFISFADALGGVEINIPKPMRYVDQTQKLDINFSAGIQKLNGKHLQEYVRFRHDDLGDIGRVQRQEVVLKSLLEKFVQPTTWAKLPKLLKVIQENVDTDISLGEMLGVAQFLTHIDKQHINVLMLPGRFSRPDEYTLSYWIADMDNTASILADYFDTRSSKVDAIANSPTNLSNIKLTVANATGKKEQAKQALMLLRNQGFENTTIKKSGIDSAARPSLKTLIIAQKGNLKAANAVKNAIGIGEIQVTSTGDIDSDVTVVLGSDFADLKNNNGKKLPRV</sequence>
<feature type="domain" description="Cell envelope-related transcriptional attenuator" evidence="2">
    <location>
        <begin position="108"/>
        <end position="255"/>
    </location>
</feature>
<dbReference type="InterPro" id="IPR027381">
    <property type="entry name" value="LytR/CpsA/Psr_C"/>
</dbReference>
<dbReference type="InterPro" id="IPR050922">
    <property type="entry name" value="LytR/CpsA/Psr_CW_biosynth"/>
</dbReference>
<dbReference type="EMBL" id="CP003620">
    <property type="protein sequence ID" value="AFZ13517.1"/>
    <property type="molecule type" value="Genomic_DNA"/>
</dbReference>
<dbReference type="NCBIfam" id="TIGR00350">
    <property type="entry name" value="lytR_cpsA_psr"/>
    <property type="match status" value="1"/>
</dbReference>
<dbReference type="Pfam" id="PF03816">
    <property type="entry name" value="LytR_cpsA_psr"/>
    <property type="match status" value="1"/>
</dbReference>
<dbReference type="Proteomes" id="UP000010472">
    <property type="component" value="Chromosome"/>
</dbReference>
<dbReference type="PANTHER" id="PTHR33392">
    <property type="entry name" value="POLYISOPRENYL-TEICHOIC ACID--PEPTIDOGLYCAN TEICHOIC ACID TRANSFERASE TAGU"/>
    <property type="match status" value="1"/>
</dbReference>
<reference evidence="4 5" key="1">
    <citation type="submission" date="2012-06" db="EMBL/GenBank/DDBJ databases">
        <title>Finished chromosome of genome of Crinalium epipsammum PCC 9333.</title>
        <authorList>
            <consortium name="US DOE Joint Genome Institute"/>
            <person name="Gugger M."/>
            <person name="Coursin T."/>
            <person name="Rippka R."/>
            <person name="Tandeau De Marsac N."/>
            <person name="Huntemann M."/>
            <person name="Wei C.-L."/>
            <person name="Han J."/>
            <person name="Detter J.C."/>
            <person name="Han C."/>
            <person name="Tapia R."/>
            <person name="Davenport K."/>
            <person name="Daligault H."/>
            <person name="Erkkila T."/>
            <person name="Gu W."/>
            <person name="Munk A.C.C."/>
            <person name="Teshima H."/>
            <person name="Xu Y."/>
            <person name="Chain P."/>
            <person name="Chen A."/>
            <person name="Krypides N."/>
            <person name="Mavromatis K."/>
            <person name="Markowitz V."/>
            <person name="Szeto E."/>
            <person name="Ivanova N."/>
            <person name="Mikhailova N."/>
            <person name="Ovchinnikova G."/>
            <person name="Pagani I."/>
            <person name="Pati A."/>
            <person name="Goodwin L."/>
            <person name="Peters L."/>
            <person name="Pitluck S."/>
            <person name="Woyke T."/>
            <person name="Kerfeld C."/>
        </authorList>
    </citation>
    <scope>NUCLEOTIDE SEQUENCE [LARGE SCALE GENOMIC DNA]</scope>
    <source>
        <strain evidence="4 5">PCC 9333</strain>
    </source>
</reference>
<evidence type="ECO:0000256" key="1">
    <source>
        <dbReference type="ARBA" id="ARBA00006068"/>
    </source>
</evidence>
<name>K9W190_9CYAN</name>
<dbReference type="OrthoDB" id="305468at2"/>
<dbReference type="HOGENOM" id="CLU_016455_5_1_3"/>
<dbReference type="PANTHER" id="PTHR33392:SF6">
    <property type="entry name" value="POLYISOPRENYL-TEICHOIC ACID--PEPTIDOGLYCAN TEICHOIC ACID TRANSFERASE TAGU"/>
    <property type="match status" value="1"/>
</dbReference>
<organism evidence="4 5">
    <name type="scientific">Crinalium epipsammum PCC 9333</name>
    <dbReference type="NCBI Taxonomy" id="1173022"/>
    <lineage>
        <taxon>Bacteria</taxon>
        <taxon>Bacillati</taxon>
        <taxon>Cyanobacteriota</taxon>
        <taxon>Cyanophyceae</taxon>
        <taxon>Gomontiellales</taxon>
        <taxon>Gomontiellaceae</taxon>
        <taxon>Crinalium</taxon>
    </lineage>
</organism>
<comment type="similarity">
    <text evidence="1">Belongs to the LytR/CpsA/Psr (LCP) family.</text>
</comment>
<protein>
    <submittedName>
        <fullName evidence="4">Transcriptional attenuator, LytR family</fullName>
    </submittedName>
</protein>
<dbReference type="Gene3D" id="3.40.630.190">
    <property type="entry name" value="LCP protein"/>
    <property type="match status" value="1"/>
</dbReference>
<dbReference type="eggNOG" id="COG1316">
    <property type="taxonomic scope" value="Bacteria"/>
</dbReference>
<evidence type="ECO:0000313" key="4">
    <source>
        <dbReference type="EMBL" id="AFZ13517.1"/>
    </source>
</evidence>
<dbReference type="KEGG" id="cep:Cri9333_2660"/>
<gene>
    <name evidence="4" type="ORF">Cri9333_2660</name>
</gene>
<keyword evidence="5" id="KW-1185">Reference proteome</keyword>